<dbReference type="GO" id="GO:0032259">
    <property type="term" value="P:methylation"/>
    <property type="evidence" value="ECO:0007669"/>
    <property type="project" value="UniProtKB-KW"/>
</dbReference>
<organism evidence="2 3">
    <name type="scientific">Amycolatopsis lurida NRRL 2430</name>
    <dbReference type="NCBI Taxonomy" id="1460371"/>
    <lineage>
        <taxon>Bacteria</taxon>
        <taxon>Bacillati</taxon>
        <taxon>Actinomycetota</taxon>
        <taxon>Actinomycetes</taxon>
        <taxon>Pseudonocardiales</taxon>
        <taxon>Pseudonocardiaceae</taxon>
        <taxon>Amycolatopsis</taxon>
    </lineage>
</organism>
<name>A0A2P2FJ77_AMYLU</name>
<proteinExistence type="predicted"/>
<dbReference type="SUPFAM" id="SSF54593">
    <property type="entry name" value="Glyoxalase/Bleomycin resistance protein/Dihydroxybiphenyl dioxygenase"/>
    <property type="match status" value="1"/>
</dbReference>
<dbReference type="CDD" id="cd06588">
    <property type="entry name" value="PhnB_like"/>
    <property type="match status" value="1"/>
</dbReference>
<keyword evidence="2" id="KW-0808">Transferase</keyword>
<sequence length="146" mass="15594">MGSRLNPYIRYNGNARQAMEFYHQVLGGKLEIGTIADFGSPDSPDADKVMHAELVTSHGYTLMACDVDGQIEDVPHSPGNNVAVYLGGDGELRDHFENLSVGGTVTMPLEKQVWGDEAGALVDKFGITWMVNIANAASGREGPDAG</sequence>
<keyword evidence="2" id="KW-0830">Ubiquinone</keyword>
<feature type="domain" description="PhnB-like" evidence="1">
    <location>
        <begin position="6"/>
        <end position="131"/>
    </location>
</feature>
<evidence type="ECO:0000313" key="3">
    <source>
        <dbReference type="Proteomes" id="UP000256220"/>
    </source>
</evidence>
<accession>A0A2P2FJ77</accession>
<reference evidence="2 3" key="1">
    <citation type="journal article" date="2014" name="Genome Announc.">
        <title>Draft Genome Sequence of Amycolatopsis lurida NRRL 2430, Producer of the Glycopeptide Family Antibiotic Ristocetin.</title>
        <authorList>
            <person name="Kwun M.J."/>
            <person name="Hong H.J."/>
        </authorList>
    </citation>
    <scope>NUCLEOTIDE SEQUENCE [LARGE SCALE GENOMIC DNA]</scope>
    <source>
        <strain evidence="2 3">NRRL 2430</strain>
    </source>
</reference>
<dbReference type="EMBL" id="JFBM01000040">
    <property type="protein sequence ID" value="KFU76752.1"/>
    <property type="molecule type" value="Genomic_DNA"/>
</dbReference>
<dbReference type="RefSeq" id="WP_034320751.1">
    <property type="nucleotide sequence ID" value="NZ_JFBM01000040.1"/>
</dbReference>
<keyword evidence="2" id="KW-0489">Methyltransferase</keyword>
<dbReference type="InterPro" id="IPR028973">
    <property type="entry name" value="PhnB-like"/>
</dbReference>
<evidence type="ECO:0000313" key="2">
    <source>
        <dbReference type="EMBL" id="KFU76752.1"/>
    </source>
</evidence>
<comment type="caution">
    <text evidence="2">The sequence shown here is derived from an EMBL/GenBank/DDBJ whole genome shotgun (WGS) entry which is preliminary data.</text>
</comment>
<dbReference type="Gene3D" id="3.10.180.10">
    <property type="entry name" value="2,3-Dihydroxybiphenyl 1,2-Dioxygenase, domain 1"/>
    <property type="match status" value="1"/>
</dbReference>
<dbReference type="Proteomes" id="UP000256220">
    <property type="component" value="Unassembled WGS sequence"/>
</dbReference>
<dbReference type="AlphaFoldDB" id="A0A2P2FJ77"/>
<keyword evidence="3" id="KW-1185">Reference proteome</keyword>
<gene>
    <name evidence="2" type="ORF">BB31_34645</name>
</gene>
<dbReference type="PANTHER" id="PTHR33990">
    <property type="entry name" value="PROTEIN YJDN-RELATED"/>
    <property type="match status" value="1"/>
</dbReference>
<evidence type="ECO:0000259" key="1">
    <source>
        <dbReference type="Pfam" id="PF06983"/>
    </source>
</evidence>
<protein>
    <submittedName>
        <fullName evidence="2">3-demethylubiquinone-9 3-methyltransferase</fullName>
    </submittedName>
</protein>
<dbReference type="InterPro" id="IPR029068">
    <property type="entry name" value="Glyas_Bleomycin-R_OHBP_Dase"/>
</dbReference>
<dbReference type="PANTHER" id="PTHR33990:SF1">
    <property type="entry name" value="PROTEIN YJDN"/>
    <property type="match status" value="1"/>
</dbReference>
<dbReference type="Pfam" id="PF06983">
    <property type="entry name" value="3-dmu-9_3-mt"/>
    <property type="match status" value="1"/>
</dbReference>
<dbReference type="GO" id="GO:0008168">
    <property type="term" value="F:methyltransferase activity"/>
    <property type="evidence" value="ECO:0007669"/>
    <property type="project" value="UniProtKB-KW"/>
</dbReference>